<name>A0A7H0HTW7_9ACTN</name>
<dbReference type="Proteomes" id="UP000516230">
    <property type="component" value="Chromosome"/>
</dbReference>
<dbReference type="InterPro" id="IPR001647">
    <property type="entry name" value="HTH_TetR"/>
</dbReference>
<dbReference type="RefSeq" id="WP_187741134.1">
    <property type="nucleotide sequence ID" value="NZ_CP060825.1"/>
</dbReference>
<evidence type="ECO:0000256" key="4">
    <source>
        <dbReference type="PROSITE-ProRule" id="PRU00335"/>
    </source>
</evidence>
<keyword evidence="3" id="KW-0804">Transcription</keyword>
<dbReference type="PROSITE" id="PS50977">
    <property type="entry name" value="HTH_TETR_2"/>
    <property type="match status" value="1"/>
</dbReference>
<dbReference type="SUPFAM" id="SSF48498">
    <property type="entry name" value="Tetracyclin repressor-like, C-terminal domain"/>
    <property type="match status" value="1"/>
</dbReference>
<sequence>MADGGPAGPRADEDSVLPASLEAAWGLRQRPGKGPKPGIGIDRIVAAALAVGDAEGLAAVSMGRVAKELGVSTMSLYRYVAAKDELYILVQDAAMGLPPAPPPPGTGWREALDAWARAQREVFHRNLWMLRIPISGPPATPNSVAWWDRGLAALADTALGEGEKISVVLLVGGFVRNEALLMADLNAAVAAGGKSPEETMRGYTRTLERLADPVRHPALDRLLRSGVMSEPDDGNWEFEFGLERVLDGIEVLVDRRARDSGGPEDRPS</sequence>
<evidence type="ECO:0000259" key="5">
    <source>
        <dbReference type="PROSITE" id="PS50977"/>
    </source>
</evidence>
<dbReference type="Gene3D" id="1.10.357.10">
    <property type="entry name" value="Tetracycline Repressor, domain 2"/>
    <property type="match status" value="1"/>
</dbReference>
<organism evidence="6 7">
    <name type="scientific">Streptomyces genisteinicus</name>
    <dbReference type="NCBI Taxonomy" id="2768068"/>
    <lineage>
        <taxon>Bacteria</taxon>
        <taxon>Bacillati</taxon>
        <taxon>Actinomycetota</taxon>
        <taxon>Actinomycetes</taxon>
        <taxon>Kitasatosporales</taxon>
        <taxon>Streptomycetaceae</taxon>
        <taxon>Streptomyces</taxon>
    </lineage>
</organism>
<reference evidence="6 7" key="1">
    <citation type="submission" date="2020-08" db="EMBL/GenBank/DDBJ databases">
        <title>A novel species.</title>
        <authorList>
            <person name="Gao J."/>
        </authorList>
    </citation>
    <scope>NUCLEOTIDE SEQUENCE [LARGE SCALE GENOMIC DNA]</scope>
    <source>
        <strain evidence="6 7">CRPJ-33</strain>
    </source>
</reference>
<dbReference type="SUPFAM" id="SSF46689">
    <property type="entry name" value="Homeodomain-like"/>
    <property type="match status" value="1"/>
</dbReference>
<accession>A0A7H0HTW7</accession>
<dbReference type="InterPro" id="IPR036271">
    <property type="entry name" value="Tet_transcr_reg_TetR-rel_C_sf"/>
</dbReference>
<feature type="DNA-binding region" description="H-T-H motif" evidence="4">
    <location>
        <begin position="61"/>
        <end position="80"/>
    </location>
</feature>
<protein>
    <submittedName>
        <fullName evidence="6">TetR/AcrR family transcriptional regulator</fullName>
    </submittedName>
</protein>
<dbReference type="InterPro" id="IPR050109">
    <property type="entry name" value="HTH-type_TetR-like_transc_reg"/>
</dbReference>
<dbReference type="Gene3D" id="1.10.10.60">
    <property type="entry name" value="Homeodomain-like"/>
    <property type="match status" value="1"/>
</dbReference>
<dbReference type="GO" id="GO:0000976">
    <property type="term" value="F:transcription cis-regulatory region binding"/>
    <property type="evidence" value="ECO:0007669"/>
    <property type="project" value="TreeGrafter"/>
</dbReference>
<dbReference type="PANTHER" id="PTHR30055">
    <property type="entry name" value="HTH-TYPE TRANSCRIPTIONAL REGULATOR RUTR"/>
    <property type="match status" value="1"/>
</dbReference>
<dbReference type="GO" id="GO:0003700">
    <property type="term" value="F:DNA-binding transcription factor activity"/>
    <property type="evidence" value="ECO:0007669"/>
    <property type="project" value="TreeGrafter"/>
</dbReference>
<dbReference type="GO" id="GO:0045892">
    <property type="term" value="P:negative regulation of DNA-templated transcription"/>
    <property type="evidence" value="ECO:0007669"/>
    <property type="project" value="InterPro"/>
</dbReference>
<dbReference type="InterPro" id="IPR009057">
    <property type="entry name" value="Homeodomain-like_sf"/>
</dbReference>
<dbReference type="Pfam" id="PF00440">
    <property type="entry name" value="TetR_N"/>
    <property type="match status" value="1"/>
</dbReference>
<dbReference type="PANTHER" id="PTHR30055:SF151">
    <property type="entry name" value="TRANSCRIPTIONAL REGULATORY PROTEIN"/>
    <property type="match status" value="1"/>
</dbReference>
<gene>
    <name evidence="6" type="ORF">IAG43_14295</name>
</gene>
<evidence type="ECO:0000313" key="7">
    <source>
        <dbReference type="Proteomes" id="UP000516230"/>
    </source>
</evidence>
<dbReference type="KEGG" id="sgj:IAG43_14295"/>
<evidence type="ECO:0000256" key="1">
    <source>
        <dbReference type="ARBA" id="ARBA00023015"/>
    </source>
</evidence>
<dbReference type="InterPro" id="IPR004111">
    <property type="entry name" value="Repressor_TetR_C"/>
</dbReference>
<evidence type="ECO:0000313" key="6">
    <source>
        <dbReference type="EMBL" id="QNP63983.1"/>
    </source>
</evidence>
<dbReference type="EMBL" id="CP060825">
    <property type="protein sequence ID" value="QNP63983.1"/>
    <property type="molecule type" value="Genomic_DNA"/>
</dbReference>
<evidence type="ECO:0000256" key="2">
    <source>
        <dbReference type="ARBA" id="ARBA00023125"/>
    </source>
</evidence>
<keyword evidence="7" id="KW-1185">Reference proteome</keyword>
<feature type="domain" description="HTH tetR-type" evidence="5">
    <location>
        <begin position="38"/>
        <end position="98"/>
    </location>
</feature>
<keyword evidence="2 4" id="KW-0238">DNA-binding</keyword>
<keyword evidence="1" id="KW-0805">Transcription regulation</keyword>
<dbReference type="Pfam" id="PF02909">
    <property type="entry name" value="TetR_C_1"/>
    <property type="match status" value="1"/>
</dbReference>
<proteinExistence type="predicted"/>
<dbReference type="AlphaFoldDB" id="A0A7H0HTW7"/>
<evidence type="ECO:0000256" key="3">
    <source>
        <dbReference type="ARBA" id="ARBA00023163"/>
    </source>
</evidence>